<name>A0ABV7Z1K9_9BACT</name>
<keyword evidence="4" id="KW-0418">Kinase</keyword>
<dbReference type="EMBL" id="JBHRYQ010000001">
    <property type="protein sequence ID" value="MFC3813185.1"/>
    <property type="molecule type" value="Genomic_DNA"/>
</dbReference>
<keyword evidence="5" id="KW-0067">ATP-binding</keyword>
<dbReference type="Gene3D" id="3.40.1190.20">
    <property type="match status" value="1"/>
</dbReference>
<sequence length="275" mass="29209">MSKIVSITFNPAIDKSTSIDSLIPDKKLRCASPVFEPGGGGINVARAIKKLGGEASAVYLAGGYTGVKFTELLEEEGIPCLVTQTKNNTRENLVVVEESTNKQFRFGMPGAEVFETEWQACLESIANIEQVDFIVASGSLPLGVPVDIFARIARIAQDKKAKFIVDTAGEALIKAVEAGVFLIKPNLAELSSLVGKEELDLESVEIEARKLIENGKCEVAVVSLGPEGAMLVTSDVQVTIKPPKVERKSTVGAGDSMVGGIVFSLAKNISLIESV</sequence>
<reference evidence="9" key="1">
    <citation type="journal article" date="2019" name="Int. J. Syst. Evol. Microbiol.">
        <title>The Global Catalogue of Microorganisms (GCM) 10K type strain sequencing project: providing services to taxonomists for standard genome sequencing and annotation.</title>
        <authorList>
            <consortium name="The Broad Institute Genomics Platform"/>
            <consortium name="The Broad Institute Genome Sequencing Center for Infectious Disease"/>
            <person name="Wu L."/>
            <person name="Ma J."/>
        </authorList>
    </citation>
    <scope>NUCLEOTIDE SEQUENCE [LARGE SCALE GENOMIC DNA]</scope>
    <source>
        <strain evidence="9">CECT 7956</strain>
    </source>
</reference>
<feature type="domain" description="Carbohydrate kinase PfkB" evidence="7">
    <location>
        <begin position="11"/>
        <end position="275"/>
    </location>
</feature>
<evidence type="ECO:0000256" key="5">
    <source>
        <dbReference type="ARBA" id="ARBA00022840"/>
    </source>
</evidence>
<evidence type="ECO:0000313" key="9">
    <source>
        <dbReference type="Proteomes" id="UP001595616"/>
    </source>
</evidence>
<organism evidence="8 9">
    <name type="scientific">Lacihabitans lacunae</name>
    <dbReference type="NCBI Taxonomy" id="1028214"/>
    <lineage>
        <taxon>Bacteria</taxon>
        <taxon>Pseudomonadati</taxon>
        <taxon>Bacteroidota</taxon>
        <taxon>Cytophagia</taxon>
        <taxon>Cytophagales</taxon>
        <taxon>Leadbetterellaceae</taxon>
        <taxon>Lacihabitans</taxon>
    </lineage>
</organism>
<dbReference type="PANTHER" id="PTHR46566">
    <property type="entry name" value="1-PHOSPHOFRUCTOKINASE-RELATED"/>
    <property type="match status" value="1"/>
</dbReference>
<comment type="similarity">
    <text evidence="1">Belongs to the carbohydrate kinase PfkB family.</text>
</comment>
<evidence type="ECO:0000313" key="8">
    <source>
        <dbReference type="EMBL" id="MFC3813185.1"/>
    </source>
</evidence>
<dbReference type="InterPro" id="IPR029056">
    <property type="entry name" value="Ribokinase-like"/>
</dbReference>
<dbReference type="PANTHER" id="PTHR46566:SF2">
    <property type="entry name" value="ATP-DEPENDENT 6-PHOSPHOFRUCTOKINASE ISOZYME 2"/>
    <property type="match status" value="1"/>
</dbReference>
<evidence type="ECO:0000259" key="7">
    <source>
        <dbReference type="Pfam" id="PF00294"/>
    </source>
</evidence>
<evidence type="ECO:0000256" key="1">
    <source>
        <dbReference type="ARBA" id="ARBA00010688"/>
    </source>
</evidence>
<dbReference type="Pfam" id="PF00294">
    <property type="entry name" value="PfkB"/>
    <property type="match status" value="1"/>
</dbReference>
<proteinExistence type="inferred from homology"/>
<dbReference type="InterPro" id="IPR002173">
    <property type="entry name" value="Carboh/pur_kinase_PfkB_CS"/>
</dbReference>
<comment type="caution">
    <text evidence="8">The sequence shown here is derived from an EMBL/GenBank/DDBJ whole genome shotgun (WGS) entry which is preliminary data.</text>
</comment>
<dbReference type="Proteomes" id="UP001595616">
    <property type="component" value="Unassembled WGS sequence"/>
</dbReference>
<evidence type="ECO:0000256" key="2">
    <source>
        <dbReference type="ARBA" id="ARBA00022679"/>
    </source>
</evidence>
<evidence type="ECO:0000256" key="3">
    <source>
        <dbReference type="ARBA" id="ARBA00022741"/>
    </source>
</evidence>
<gene>
    <name evidence="8" type="ORF">ACFOOI_21140</name>
</gene>
<protein>
    <submittedName>
        <fullName evidence="8">1-phosphofructokinase family hexose kinase</fullName>
    </submittedName>
</protein>
<dbReference type="PIRSF" id="PIRSF000535">
    <property type="entry name" value="1PFK/6PFK/LacC"/>
    <property type="match status" value="1"/>
</dbReference>
<dbReference type="InterPro" id="IPR017583">
    <property type="entry name" value="Tagatose/fructose_Pkinase"/>
</dbReference>
<evidence type="ECO:0000256" key="6">
    <source>
        <dbReference type="PIRNR" id="PIRNR000535"/>
    </source>
</evidence>
<keyword evidence="3" id="KW-0547">Nucleotide-binding</keyword>
<keyword evidence="2 6" id="KW-0808">Transferase</keyword>
<dbReference type="NCBIfam" id="TIGR03168">
    <property type="entry name" value="1-PFK"/>
    <property type="match status" value="1"/>
</dbReference>
<evidence type="ECO:0000256" key="4">
    <source>
        <dbReference type="ARBA" id="ARBA00022777"/>
    </source>
</evidence>
<dbReference type="PROSITE" id="PS00584">
    <property type="entry name" value="PFKB_KINASES_2"/>
    <property type="match status" value="1"/>
</dbReference>
<dbReference type="InterPro" id="IPR011611">
    <property type="entry name" value="PfkB_dom"/>
</dbReference>
<accession>A0ABV7Z1K9</accession>
<dbReference type="PROSITE" id="PS00583">
    <property type="entry name" value="PFKB_KINASES_1"/>
    <property type="match status" value="1"/>
</dbReference>
<dbReference type="CDD" id="cd01164">
    <property type="entry name" value="FruK_PfkB_like"/>
    <property type="match status" value="1"/>
</dbReference>
<dbReference type="SUPFAM" id="SSF53613">
    <property type="entry name" value="Ribokinase-like"/>
    <property type="match status" value="1"/>
</dbReference>
<dbReference type="RefSeq" id="WP_379840090.1">
    <property type="nucleotide sequence ID" value="NZ_JBHRYQ010000001.1"/>
</dbReference>
<keyword evidence="9" id="KW-1185">Reference proteome</keyword>